<dbReference type="RefSeq" id="WP_167360051.1">
    <property type="nucleotide sequence ID" value="NZ_FOSB01000004.1"/>
</dbReference>
<protein>
    <submittedName>
        <fullName evidence="3">Uncharacterized protein</fullName>
    </submittedName>
</protein>
<accession>A0A1I3TU48</accession>
<keyword evidence="2" id="KW-1133">Transmembrane helix</keyword>
<evidence type="ECO:0000256" key="2">
    <source>
        <dbReference type="SAM" id="Phobius"/>
    </source>
</evidence>
<evidence type="ECO:0000313" key="4">
    <source>
        <dbReference type="Proteomes" id="UP000183557"/>
    </source>
</evidence>
<evidence type="ECO:0000256" key="1">
    <source>
        <dbReference type="SAM" id="Coils"/>
    </source>
</evidence>
<organism evidence="3 4">
    <name type="scientific">Halobacillus dabanensis</name>
    <dbReference type="NCBI Taxonomy" id="240302"/>
    <lineage>
        <taxon>Bacteria</taxon>
        <taxon>Bacillati</taxon>
        <taxon>Bacillota</taxon>
        <taxon>Bacilli</taxon>
        <taxon>Bacillales</taxon>
        <taxon>Bacillaceae</taxon>
        <taxon>Halobacillus</taxon>
    </lineage>
</organism>
<gene>
    <name evidence="3" type="ORF">SAMN04487936_10425</name>
</gene>
<reference evidence="4" key="1">
    <citation type="submission" date="2016-10" db="EMBL/GenBank/DDBJ databases">
        <authorList>
            <person name="Varghese N."/>
            <person name="Submissions S."/>
        </authorList>
    </citation>
    <scope>NUCLEOTIDE SEQUENCE [LARGE SCALE GENOMIC DNA]</scope>
    <source>
        <strain evidence="4">CGMCC 1.3704</strain>
    </source>
</reference>
<keyword evidence="2" id="KW-0812">Transmembrane</keyword>
<dbReference type="AlphaFoldDB" id="A0A1I3TU48"/>
<keyword evidence="4" id="KW-1185">Reference proteome</keyword>
<dbReference type="Proteomes" id="UP000183557">
    <property type="component" value="Unassembled WGS sequence"/>
</dbReference>
<feature type="transmembrane region" description="Helical" evidence="2">
    <location>
        <begin position="6"/>
        <end position="23"/>
    </location>
</feature>
<feature type="coiled-coil region" evidence="1">
    <location>
        <begin position="20"/>
        <end position="54"/>
    </location>
</feature>
<sequence length="58" mass="7037">MGLVLYIAGFVILVYLFFKVRNLEEMLDKQEVEHNELKVSLDQMHEKLDRIQEEERKE</sequence>
<name>A0A1I3TU48_HALDA</name>
<keyword evidence="2" id="KW-0472">Membrane</keyword>
<keyword evidence="1" id="KW-0175">Coiled coil</keyword>
<proteinExistence type="predicted"/>
<dbReference type="EMBL" id="FOSB01000004">
    <property type="protein sequence ID" value="SFJ74814.1"/>
    <property type="molecule type" value="Genomic_DNA"/>
</dbReference>
<evidence type="ECO:0000313" key="3">
    <source>
        <dbReference type="EMBL" id="SFJ74814.1"/>
    </source>
</evidence>